<dbReference type="Gene3D" id="3.30.830.10">
    <property type="entry name" value="Metalloenzyme, LuxS/M16 peptidase-like"/>
    <property type="match status" value="2"/>
</dbReference>
<evidence type="ECO:0000313" key="3">
    <source>
        <dbReference type="Proteomes" id="UP000028700"/>
    </source>
</evidence>
<dbReference type="eggNOG" id="COG0612">
    <property type="taxonomic scope" value="Bacteria"/>
</dbReference>
<dbReference type="PANTHER" id="PTHR11851">
    <property type="entry name" value="METALLOPROTEASE"/>
    <property type="match status" value="1"/>
</dbReference>
<proteinExistence type="predicted"/>
<keyword evidence="3" id="KW-1185">Reference proteome</keyword>
<name>A0A081BIP8_9LACO</name>
<accession>A0A081BIP8</accession>
<gene>
    <name evidence="2" type="ORF">LOSG293_150070</name>
</gene>
<evidence type="ECO:0000259" key="1">
    <source>
        <dbReference type="Pfam" id="PF05193"/>
    </source>
</evidence>
<dbReference type="STRING" id="1291743.LOSG293_150070"/>
<reference evidence="2" key="1">
    <citation type="journal article" date="2014" name="Genome Announc.">
        <title>Draft Genome Sequence of Lactobacillus oryzae Strain SG293T.</title>
        <authorList>
            <person name="Tanizawa Y."/>
            <person name="Fujisawa T."/>
            <person name="Mochizuki T."/>
            <person name="Kaminuma E."/>
            <person name="Nakamura Y."/>
            <person name="Tohno M."/>
        </authorList>
    </citation>
    <scope>NUCLEOTIDE SEQUENCE [LARGE SCALE GENOMIC DNA]</scope>
    <source>
        <strain evidence="2">SG293</strain>
    </source>
</reference>
<evidence type="ECO:0000313" key="2">
    <source>
        <dbReference type="EMBL" id="GAK47916.1"/>
    </source>
</evidence>
<dbReference type="SUPFAM" id="SSF63411">
    <property type="entry name" value="LuxS/MPP-like metallohydrolase"/>
    <property type="match status" value="2"/>
</dbReference>
<feature type="domain" description="Peptidase M16 C-terminal" evidence="1">
    <location>
        <begin position="185"/>
        <end position="357"/>
    </location>
</feature>
<dbReference type="OrthoDB" id="9762085at2"/>
<dbReference type="InterPro" id="IPR011249">
    <property type="entry name" value="Metalloenz_LuxS/M16"/>
</dbReference>
<dbReference type="PANTHER" id="PTHR11851:SF186">
    <property type="entry name" value="INACTIVE METALLOPROTEASE YMFF-RELATED"/>
    <property type="match status" value="1"/>
</dbReference>
<dbReference type="InterPro" id="IPR007863">
    <property type="entry name" value="Peptidase_M16_C"/>
</dbReference>
<sequence>MGIITENGVHLTVKSTKKFKTIKMYVDLIAPVAVDEISLRVLLAQLLETSSEKYPTQIDLAEQLSWMYGASFGASVFRYGTQQGIRFTFNLVSGKYLGLNQAEQQQLMADVFDFLKEVIFKPLIDDSGFDGSTFDRQKANIIDYLNSMLDDKQQLAGQSLRKLYYENDEAYALGVLGDADHMAPISRTDLFAYYKKALDRDQVFITVLGDVAEEEIAPFVTKLPFKKRSVIAIDPFHHREITENREETLAQPVSQSKLNLAFSFPIYRHGDQYFEALVFNELLGASPISLLFLNVREKESLAYYASSQYSPFTGTLTVESGIEAKNMGHVRELILQQIDAIKTGDFSDELFDKVISKMLTDREVAYDNQRALMNSLVVKSVIGEGISDEEWVERIKQVTKENVMAVAAKAQLQAQFFLKGTEDAD</sequence>
<comment type="caution">
    <text evidence="2">The sequence shown here is derived from an EMBL/GenBank/DDBJ whole genome shotgun (WGS) entry which is preliminary data.</text>
</comment>
<dbReference type="Pfam" id="PF05193">
    <property type="entry name" value="Peptidase_M16_C"/>
    <property type="match status" value="1"/>
</dbReference>
<dbReference type="GO" id="GO:0046872">
    <property type="term" value="F:metal ion binding"/>
    <property type="evidence" value="ECO:0007669"/>
    <property type="project" value="InterPro"/>
</dbReference>
<dbReference type="InterPro" id="IPR050361">
    <property type="entry name" value="MPP/UQCRC_Complex"/>
</dbReference>
<dbReference type="Proteomes" id="UP000028700">
    <property type="component" value="Unassembled WGS sequence"/>
</dbReference>
<dbReference type="EMBL" id="BBJM01000015">
    <property type="protein sequence ID" value="GAK47916.1"/>
    <property type="molecule type" value="Genomic_DNA"/>
</dbReference>
<protein>
    <submittedName>
        <fullName evidence="2">Zn-dependent peptidase</fullName>
    </submittedName>
</protein>
<organism evidence="2 3">
    <name type="scientific">Secundilactobacillus oryzae JCM 18671</name>
    <dbReference type="NCBI Taxonomy" id="1291743"/>
    <lineage>
        <taxon>Bacteria</taxon>
        <taxon>Bacillati</taxon>
        <taxon>Bacillota</taxon>
        <taxon>Bacilli</taxon>
        <taxon>Lactobacillales</taxon>
        <taxon>Lactobacillaceae</taxon>
        <taxon>Secundilactobacillus</taxon>
    </lineage>
</organism>
<dbReference type="RefSeq" id="WP_051907227.1">
    <property type="nucleotide sequence ID" value="NZ_BBAZ01000013.1"/>
</dbReference>
<dbReference type="AlphaFoldDB" id="A0A081BIP8"/>
<dbReference type="NCBIfam" id="NF047422">
    <property type="entry name" value="YfmF_fam"/>
    <property type="match status" value="1"/>
</dbReference>